<keyword evidence="6" id="KW-1185">Reference proteome</keyword>
<feature type="domain" description="Cytochrome-c3 hydrogenase C-terminal" evidence="2">
    <location>
        <begin position="25"/>
        <end position="74"/>
    </location>
</feature>
<dbReference type="EMBL" id="CP108330">
    <property type="protein sequence ID" value="WUR36013.1"/>
    <property type="molecule type" value="Genomic_DNA"/>
</dbReference>
<sequence>MTTATVATEVSRAPGRPATPDRPSSTCQVKLGFSAPVLDCAVPARGADGTGGCPQAGGVCIGCAVPGFPDAFLPLREEPAAGGPPASVTGPYGAVLRRLRGIAAGRTPARHPSPARGADHG</sequence>
<proteinExistence type="predicted"/>
<evidence type="ECO:0000313" key="3">
    <source>
        <dbReference type="EMBL" id="SDG91190.1"/>
    </source>
</evidence>
<feature type="region of interest" description="Disordered" evidence="1">
    <location>
        <begin position="1"/>
        <end position="26"/>
    </location>
</feature>
<dbReference type="EMBL" id="FNAX01000036">
    <property type="protein sequence ID" value="SDG91190.1"/>
    <property type="molecule type" value="Genomic_DNA"/>
</dbReference>
<reference evidence="4" key="2">
    <citation type="submission" date="2022-10" db="EMBL/GenBank/DDBJ databases">
        <title>The complete genomes of actinobacterial strains from the NBC collection.</title>
        <authorList>
            <person name="Joergensen T.S."/>
            <person name="Alvarez Arevalo M."/>
            <person name="Sterndorff E.B."/>
            <person name="Faurdal D."/>
            <person name="Vuksanovic O."/>
            <person name="Mourched A.-S."/>
            <person name="Charusanti P."/>
            <person name="Shaw S."/>
            <person name="Blin K."/>
            <person name="Weber T."/>
        </authorList>
    </citation>
    <scope>NUCLEOTIDE SEQUENCE</scope>
    <source>
        <strain evidence="4">NBC_00489</strain>
    </source>
</reference>
<evidence type="ECO:0000313" key="4">
    <source>
        <dbReference type="EMBL" id="WUR36013.1"/>
    </source>
</evidence>
<organism evidence="3 5">
    <name type="scientific">Streptomyces griseoaurantiacus</name>
    <dbReference type="NCBI Taxonomy" id="68213"/>
    <lineage>
        <taxon>Bacteria</taxon>
        <taxon>Bacillati</taxon>
        <taxon>Actinomycetota</taxon>
        <taxon>Actinomycetes</taxon>
        <taxon>Kitasatosporales</taxon>
        <taxon>Streptomycetaceae</taxon>
        <taxon>Streptomyces</taxon>
        <taxon>Streptomyces aurantiacus group</taxon>
    </lineage>
</organism>
<dbReference type="Proteomes" id="UP001432161">
    <property type="component" value="Chromosome"/>
</dbReference>
<evidence type="ECO:0000256" key="1">
    <source>
        <dbReference type="SAM" id="MobiDB-lite"/>
    </source>
</evidence>
<dbReference type="OrthoDB" id="9766729at2"/>
<evidence type="ECO:0000259" key="2">
    <source>
        <dbReference type="Pfam" id="PF14720"/>
    </source>
</evidence>
<accession>A0A1G7Y5D1</accession>
<protein>
    <submittedName>
        <fullName evidence="3">Hydrogenase small subunit</fullName>
    </submittedName>
</protein>
<dbReference type="InterPro" id="IPR037148">
    <property type="entry name" value="NiFe-Hase_small_C_sf"/>
</dbReference>
<dbReference type="Gene3D" id="4.10.480.10">
    <property type="entry name" value="Cytochrome-c3 hydrogenase, C-terminal domain"/>
    <property type="match status" value="1"/>
</dbReference>
<dbReference type="Proteomes" id="UP000198614">
    <property type="component" value="Unassembled WGS sequence"/>
</dbReference>
<evidence type="ECO:0000313" key="6">
    <source>
        <dbReference type="Proteomes" id="UP001432161"/>
    </source>
</evidence>
<dbReference type="InterPro" id="IPR027394">
    <property type="entry name" value="Cytochrome-c3_hydrogenase_C"/>
</dbReference>
<evidence type="ECO:0000313" key="5">
    <source>
        <dbReference type="Proteomes" id="UP000198614"/>
    </source>
</evidence>
<gene>
    <name evidence="4" type="ORF">OHN36_01895</name>
    <name evidence="3" type="ORF">SAMN05216260_13614</name>
</gene>
<dbReference type="SUPFAM" id="SSF56770">
    <property type="entry name" value="HydA/Nqo6-like"/>
    <property type="match status" value="1"/>
</dbReference>
<dbReference type="Pfam" id="PF14720">
    <property type="entry name" value="NiFe_hyd_SSU_C"/>
    <property type="match status" value="1"/>
</dbReference>
<reference evidence="3 5" key="1">
    <citation type="submission" date="2016-10" db="EMBL/GenBank/DDBJ databases">
        <authorList>
            <person name="de Groot N.N."/>
        </authorList>
    </citation>
    <scope>NUCLEOTIDE SEQUENCE [LARGE SCALE GENOMIC DNA]</scope>
    <source>
        <strain evidence="3 5">CGMCC 4.1859</strain>
    </source>
</reference>
<dbReference type="AlphaFoldDB" id="A0A1G7Y5D1"/>
<name>A0A1G7Y5D1_9ACTN</name>